<proteinExistence type="predicted"/>
<dbReference type="Proteomes" id="UP000006163">
    <property type="component" value="Plasmid VS116_lp28-3"/>
</dbReference>
<sequence>MNFQNIKVAGIIKFPFSTAADNIFAITTIKTLKYLFAFEGGEAHVIQSGFEG</sequence>
<accession>C0R954</accession>
<dbReference type="EMBL" id="CP001440">
    <property type="protein sequence ID" value="ACN53054.1"/>
    <property type="molecule type" value="Genomic_DNA"/>
</dbReference>
<evidence type="ECO:0000313" key="1">
    <source>
        <dbReference type="EMBL" id="ACN53054.1"/>
    </source>
</evidence>
<organism evidence="1 2">
    <name type="scientific">Borreliella valaisiana VS116</name>
    <dbReference type="NCBI Taxonomy" id="445987"/>
    <lineage>
        <taxon>Bacteria</taxon>
        <taxon>Pseudomonadati</taxon>
        <taxon>Spirochaetota</taxon>
        <taxon>Spirochaetia</taxon>
        <taxon>Spirochaetales</taxon>
        <taxon>Borreliaceae</taxon>
        <taxon>Borreliella</taxon>
    </lineage>
</organism>
<dbReference type="HOGENOM" id="CLU_3077413_0_0_12"/>
<dbReference type="RefSeq" id="WP_015899351.1">
    <property type="nucleotide sequence ID" value="NC_012185.1"/>
</dbReference>
<dbReference type="AlphaFoldDB" id="C0R954"/>
<geneLocation type="plasmid" evidence="1 2">
    <name>VS116_lp28-3</name>
</geneLocation>
<keyword evidence="2" id="KW-1185">Reference proteome</keyword>
<name>C0R954_BORVA</name>
<keyword evidence="1" id="KW-0614">Plasmid</keyword>
<dbReference type="GeneID" id="71696738"/>
<evidence type="ECO:0000313" key="2">
    <source>
        <dbReference type="Proteomes" id="UP000006163"/>
    </source>
</evidence>
<reference evidence="1 2" key="1">
    <citation type="journal article" date="2012" name="J. Bacteriol.">
        <title>Whole-Genome Sequences of Borrelia bissettii, Borrelia valaisiana, and Borrelia spielmanii.</title>
        <authorList>
            <person name="Schutzer S.E."/>
            <person name="Fraser-Liggett C.M."/>
            <person name="Qiu W.G."/>
            <person name="Kraiczy P."/>
            <person name="Mongodin E.F."/>
            <person name="Dunn J.J."/>
            <person name="Luft B.J."/>
            <person name="Casjens S.R."/>
        </authorList>
    </citation>
    <scope>NUCLEOTIDE SEQUENCE [LARGE SCALE GENOMIC DNA]</scope>
    <source>
        <strain evidence="1 2">VS116</strain>
        <plasmid evidence="1">VS116_lp28-3</plasmid>
    </source>
</reference>
<gene>
    <name evidence="1" type="ORF">BVAVS116_H0139</name>
</gene>
<protein>
    <submittedName>
        <fullName evidence="1">Uncharacterized protein</fullName>
    </submittedName>
</protein>